<evidence type="ECO:0000313" key="2">
    <source>
        <dbReference type="EMBL" id="KAK2708811.1"/>
    </source>
</evidence>
<evidence type="ECO:0000313" key="3">
    <source>
        <dbReference type="Proteomes" id="UP001187531"/>
    </source>
</evidence>
<proteinExistence type="predicted"/>
<feature type="region of interest" description="Disordered" evidence="1">
    <location>
        <begin position="30"/>
        <end position="135"/>
    </location>
</feature>
<accession>A0AA88HNB3</accession>
<reference evidence="2" key="1">
    <citation type="submission" date="2023-07" db="EMBL/GenBank/DDBJ databases">
        <title>Chromosome-level genome assembly of Artemia franciscana.</title>
        <authorList>
            <person name="Jo E."/>
        </authorList>
    </citation>
    <scope>NUCLEOTIDE SEQUENCE</scope>
    <source>
        <tissue evidence="2">Whole body</tissue>
    </source>
</reference>
<keyword evidence="3" id="KW-1185">Reference proteome</keyword>
<dbReference type="Proteomes" id="UP001187531">
    <property type="component" value="Unassembled WGS sequence"/>
</dbReference>
<feature type="compositionally biased region" description="Polar residues" evidence="1">
    <location>
        <begin position="51"/>
        <end position="63"/>
    </location>
</feature>
<name>A0AA88HNB3_ARTSF</name>
<organism evidence="2 3">
    <name type="scientific">Artemia franciscana</name>
    <name type="common">Brine shrimp</name>
    <name type="synonym">Artemia sanfranciscana</name>
    <dbReference type="NCBI Taxonomy" id="6661"/>
    <lineage>
        <taxon>Eukaryota</taxon>
        <taxon>Metazoa</taxon>
        <taxon>Ecdysozoa</taxon>
        <taxon>Arthropoda</taxon>
        <taxon>Crustacea</taxon>
        <taxon>Branchiopoda</taxon>
        <taxon>Anostraca</taxon>
        <taxon>Artemiidae</taxon>
        <taxon>Artemia</taxon>
    </lineage>
</organism>
<feature type="compositionally biased region" description="Basic residues" evidence="1">
    <location>
        <begin position="116"/>
        <end position="130"/>
    </location>
</feature>
<sequence>MKPNYLSLWVAVTTDSDIEYSFLYMSDRLESQESAEVPSSTSSDEAEEGLSNLSTDQPLTTDMASKAVTPEVVRPLPKAGKRSEKPKGRKRLCSKILTNTPEKERLEAERQIKEAKKSKKKSRAGRKGTAKRNITADLDEGKESCLAIQEVT</sequence>
<gene>
    <name evidence="2" type="ORF">QYM36_014433</name>
</gene>
<evidence type="ECO:0000256" key="1">
    <source>
        <dbReference type="SAM" id="MobiDB-lite"/>
    </source>
</evidence>
<dbReference type="AlphaFoldDB" id="A0AA88HNB3"/>
<dbReference type="EMBL" id="JAVRJZ010000018">
    <property type="protein sequence ID" value="KAK2708811.1"/>
    <property type="molecule type" value="Genomic_DNA"/>
</dbReference>
<feature type="compositionally biased region" description="Polar residues" evidence="1">
    <location>
        <begin position="32"/>
        <end position="43"/>
    </location>
</feature>
<feature type="compositionally biased region" description="Basic and acidic residues" evidence="1">
    <location>
        <begin position="101"/>
        <end position="115"/>
    </location>
</feature>
<comment type="caution">
    <text evidence="2">The sequence shown here is derived from an EMBL/GenBank/DDBJ whole genome shotgun (WGS) entry which is preliminary data.</text>
</comment>
<protein>
    <submittedName>
        <fullName evidence="2">Uncharacterized protein</fullName>
    </submittedName>
</protein>